<feature type="compositionally biased region" description="Polar residues" evidence="1">
    <location>
        <begin position="634"/>
        <end position="649"/>
    </location>
</feature>
<gene>
    <name evidence="2" type="ORF">IV203_030133</name>
</gene>
<dbReference type="Proteomes" id="UP000693970">
    <property type="component" value="Unassembled WGS sequence"/>
</dbReference>
<accession>A0A9K3LSQ7</accession>
<feature type="compositionally biased region" description="Pro residues" evidence="1">
    <location>
        <begin position="580"/>
        <end position="599"/>
    </location>
</feature>
<feature type="compositionally biased region" description="Low complexity" evidence="1">
    <location>
        <begin position="677"/>
        <end position="689"/>
    </location>
</feature>
<comment type="caution">
    <text evidence="2">The sequence shown here is derived from an EMBL/GenBank/DDBJ whole genome shotgun (WGS) entry which is preliminary data.</text>
</comment>
<feature type="compositionally biased region" description="Polar residues" evidence="1">
    <location>
        <begin position="784"/>
        <end position="799"/>
    </location>
</feature>
<feature type="region of interest" description="Disordered" evidence="1">
    <location>
        <begin position="573"/>
        <end position="617"/>
    </location>
</feature>
<reference evidence="2" key="1">
    <citation type="journal article" date="2021" name="Sci. Rep.">
        <title>Diploid genomic architecture of Nitzschia inconspicua, an elite biomass production diatom.</title>
        <authorList>
            <person name="Oliver A."/>
            <person name="Podell S."/>
            <person name="Pinowska A."/>
            <person name="Traller J.C."/>
            <person name="Smith S.R."/>
            <person name="McClure R."/>
            <person name="Beliaev A."/>
            <person name="Bohutskyi P."/>
            <person name="Hill E.A."/>
            <person name="Rabines A."/>
            <person name="Zheng H."/>
            <person name="Allen L.Z."/>
            <person name="Kuo A."/>
            <person name="Grigoriev I.V."/>
            <person name="Allen A.E."/>
            <person name="Hazlebeck D."/>
            <person name="Allen E.E."/>
        </authorList>
    </citation>
    <scope>NUCLEOTIDE SEQUENCE</scope>
    <source>
        <strain evidence="2">Hildebrandi</strain>
    </source>
</reference>
<feature type="compositionally biased region" description="Basic and acidic residues" evidence="1">
    <location>
        <begin position="746"/>
        <end position="767"/>
    </location>
</feature>
<protein>
    <recommendedName>
        <fullName evidence="4">Pectin lyase-like protein</fullName>
    </recommendedName>
</protein>
<name>A0A9K3LSQ7_9STRA</name>
<dbReference type="OrthoDB" id="10606435at2759"/>
<dbReference type="AlphaFoldDB" id="A0A9K3LSQ7"/>
<proteinExistence type="predicted"/>
<reference evidence="2" key="2">
    <citation type="submission" date="2021-04" db="EMBL/GenBank/DDBJ databases">
        <authorList>
            <person name="Podell S."/>
        </authorList>
    </citation>
    <scope>NUCLEOTIDE SEQUENCE</scope>
    <source>
        <strain evidence="2">Hildebrandi</strain>
    </source>
</reference>
<feature type="region of interest" description="Disordered" evidence="1">
    <location>
        <begin position="634"/>
        <end position="710"/>
    </location>
</feature>
<feature type="compositionally biased region" description="Low complexity" evidence="1">
    <location>
        <begin position="732"/>
        <end position="744"/>
    </location>
</feature>
<evidence type="ECO:0008006" key="4">
    <source>
        <dbReference type="Google" id="ProtNLM"/>
    </source>
</evidence>
<dbReference type="EMBL" id="JAGRRH010000007">
    <property type="protein sequence ID" value="KAG7367462.1"/>
    <property type="molecule type" value="Genomic_DNA"/>
</dbReference>
<feature type="region of interest" description="Disordered" evidence="1">
    <location>
        <begin position="732"/>
        <end position="799"/>
    </location>
</feature>
<evidence type="ECO:0000313" key="3">
    <source>
        <dbReference type="Proteomes" id="UP000693970"/>
    </source>
</evidence>
<organism evidence="2 3">
    <name type="scientific">Nitzschia inconspicua</name>
    <dbReference type="NCBI Taxonomy" id="303405"/>
    <lineage>
        <taxon>Eukaryota</taxon>
        <taxon>Sar</taxon>
        <taxon>Stramenopiles</taxon>
        <taxon>Ochrophyta</taxon>
        <taxon>Bacillariophyta</taxon>
        <taxon>Bacillariophyceae</taxon>
        <taxon>Bacillariophycidae</taxon>
        <taxon>Bacillariales</taxon>
        <taxon>Bacillariaceae</taxon>
        <taxon>Nitzschia</taxon>
    </lineage>
</organism>
<feature type="region of interest" description="Disordered" evidence="1">
    <location>
        <begin position="505"/>
        <end position="538"/>
    </location>
</feature>
<sequence length="799" mass="86990">MKKRGLPRYWSNRFHRHRRIFALLLASGVLDRARIAQGQFDNFEPSVEPCPSDSSISGYTSITTVNRDIDQEINRISDGGLPQEQYSLTLCPGTFDTAASPLLPRLNQASFSCAAMGNVNDGCIFSGGGTNIRIEDPLIDGYNINAITFLGITFTSFTNYSIELLGTAPTKAIFLNCLWEDFQSVGIARIANDVNPPMDMLLDMCSIRSSTEQTTDAVVEIGFENNGGSMMLDSVLIEGIQITNTMFRTVENGATIVFDSIFQGNSLSRLSDVMSGMAVFTRITISNNVELQRMFEVFGDGSSTVIEDTVIERNSGVMAYQIFRVVDGAEGKLLNSTIRLNNPVEYGMYVLVETEGTTPMGTIEDSVFQENTQEDWALVMSEGDGAFVDMSRNQFIQNTGGIMNIGAFFGGDIRFVSTCFVRNNHFLVALILEFSEFEAFDNYVEDEISQVCSGMDAMQGPGRLSVEQPGSMCFRGGENCMVDCLPNANDSPICLADTQIISPMPTSSAVEPSLSPSPTRIGSPSSSPTNLDPPTATPTVMQSVVDPTNAPSQVTTLTPVTAFPTKAPIGMPGQLTTLPTFPPLLPLPTRPPNRPPKPTVRPTTYFPPHHCHQKGKSKTYGYYGIGDCNDSDYAMNNQESHNQGPFHSEQSNKKPKNSTSGSHKNEKESKGSKKGKNPSGRPPSSNNSNIVNHHQQHPSPPEHYGIGASEFYSSSGHFEKSQFGIGYTYAQPRTTASATRPTNTTDEDHISGETQKWDKTPIGEGRGDTTSSTAGEVQFHGIGHTTSTERVNGEENSQQ</sequence>
<evidence type="ECO:0000256" key="1">
    <source>
        <dbReference type="SAM" id="MobiDB-lite"/>
    </source>
</evidence>
<keyword evidence="3" id="KW-1185">Reference proteome</keyword>
<evidence type="ECO:0000313" key="2">
    <source>
        <dbReference type="EMBL" id="KAG7367462.1"/>
    </source>
</evidence>